<keyword evidence="1" id="KW-0812">Transmembrane</keyword>
<sequence>MGFLKADIDMSAIDSYIAEGVQVMLQQLISGVKKVADDGVALARSKSRSNGWTDHTGDLRNSIGYIISLDGKIVHENFETSVNGTIPSTNDPKKIGRDLAISVISGIPGIAFVLVAGMNYALKVESGGVDVITSAEQLVKVELPRMMNG</sequence>
<dbReference type="Proteomes" id="UP000190848">
    <property type="component" value="Chromosome"/>
</dbReference>
<proteinExistence type="predicted"/>
<gene>
    <name evidence="2" type="ORF">BBD32_02560</name>
</gene>
<keyword evidence="1" id="KW-0472">Membrane</keyword>
<reference evidence="2 3" key="1">
    <citation type="submission" date="2016-07" db="EMBL/GenBank/DDBJ databases">
        <title>Revisiting the taxonomy of the Elizabethkingia Genus using Whole-Genome Sequencing, Optical Mapping, and MALDI-TOF, along with proposal of three novel Elizabethkingia species: Elizabethkingia bruuniana sp. nov., Elizabethkingia ursingii sp. nov., and Elizabethkingia occulta sp. nov.</title>
        <authorList>
            <person name="Nicholson A.C."/>
        </authorList>
    </citation>
    <scope>NUCLEOTIDE SEQUENCE [LARGE SCALE GENOMIC DNA]</scope>
    <source>
        <strain evidence="2 3">F3201</strain>
    </source>
</reference>
<organism evidence="2 3">
    <name type="scientific">Elizabethkingia anophelis</name>
    <dbReference type="NCBI Taxonomy" id="1117645"/>
    <lineage>
        <taxon>Bacteria</taxon>
        <taxon>Pseudomonadati</taxon>
        <taxon>Bacteroidota</taxon>
        <taxon>Flavobacteriia</taxon>
        <taxon>Flavobacteriales</taxon>
        <taxon>Weeksellaceae</taxon>
        <taxon>Elizabethkingia</taxon>
    </lineage>
</organism>
<accession>A0AAU8V6E7</accession>
<feature type="transmembrane region" description="Helical" evidence="1">
    <location>
        <begin position="99"/>
        <end position="122"/>
    </location>
</feature>
<dbReference type="EMBL" id="CP016374">
    <property type="protein sequence ID" value="AQX00423.1"/>
    <property type="molecule type" value="Genomic_DNA"/>
</dbReference>
<evidence type="ECO:0000313" key="3">
    <source>
        <dbReference type="Proteomes" id="UP000190848"/>
    </source>
</evidence>
<protein>
    <submittedName>
        <fullName evidence="2">Uncharacterized protein</fullName>
    </submittedName>
</protein>
<evidence type="ECO:0000313" key="2">
    <source>
        <dbReference type="EMBL" id="AQX00423.1"/>
    </source>
</evidence>
<keyword evidence="1" id="KW-1133">Transmembrane helix</keyword>
<dbReference type="AlphaFoldDB" id="A0AAU8V6E7"/>
<evidence type="ECO:0000256" key="1">
    <source>
        <dbReference type="SAM" id="Phobius"/>
    </source>
</evidence>
<dbReference type="RefSeq" id="WP_065082075.1">
    <property type="nucleotide sequence ID" value="NZ_CP016374.1"/>
</dbReference>
<name>A0AAU8V6E7_9FLAO</name>